<organism evidence="1 2">
    <name type="scientific">Sphingobacterium paucimobilis HER1398</name>
    <dbReference type="NCBI Taxonomy" id="1346330"/>
    <lineage>
        <taxon>Bacteria</taxon>
        <taxon>Pseudomonadati</taxon>
        <taxon>Bacteroidota</taxon>
        <taxon>Sphingobacteriia</taxon>
        <taxon>Sphingobacteriales</taxon>
        <taxon>Sphingobacteriaceae</taxon>
        <taxon>Sphingobacterium</taxon>
    </lineage>
</organism>
<protein>
    <recommendedName>
        <fullName evidence="3">DUF4302 domain-containing protein</fullName>
    </recommendedName>
</protein>
<dbReference type="EMBL" id="ATDL01000012">
    <property type="protein sequence ID" value="ERJ59882.1"/>
    <property type="molecule type" value="Genomic_DNA"/>
</dbReference>
<name>U2HWG9_9SPHI</name>
<dbReference type="eggNOG" id="ENOG5030W67">
    <property type="taxonomic scope" value="Bacteria"/>
</dbReference>
<dbReference type="PATRIC" id="fig|1346330.5.peg.1519"/>
<sequence>MKNTFLILLLFLTSCSKSSFDYLIPEGTPYLEDIQKSYADKLIAKSEGWYLNYQIDGVRFNLIVKFKQNGLCDILSDVDGFHFLDKDIKYKIAGLVEPELQFTSYSAFSDIFEHFKGGFEFTIKEKEDVGFQLVPIKGVKASLSLVPATTAQYDDIAQSAHVIDVVNDFSENAIAYFKNFEVNGVKAFLDLNMATRKIVFSWVGADDKILREQRTFNYKANGITWSSPVTISGKTFSQLNFGSYNQDELEIVDDESVTIGRIFVSHTPSITFPHTADAFLYRGKPTNLFAYTGDDLTIYASPDLAVKWEEMRQLISPSLFRITINTNTTSTNGPDNVTFLTKPDGAATNYWRFDMNMAKSGEDHVTAAFKGTNSANANNYKVQLIEFLDLIFPAEGVTIMPLGRYSSGEHFFRIISRKNSRIYFNVRISTDSPLDYTWE</sequence>
<gene>
    <name evidence="1" type="ORF">M472_14010</name>
</gene>
<proteinExistence type="predicted"/>
<dbReference type="Pfam" id="PF14135">
    <property type="entry name" value="DUF4302"/>
    <property type="match status" value="1"/>
</dbReference>
<dbReference type="RefSeq" id="WP_021069701.1">
    <property type="nucleotide sequence ID" value="NZ_ATDL01000012.1"/>
</dbReference>
<comment type="caution">
    <text evidence="1">The sequence shown here is derived from an EMBL/GenBank/DDBJ whole genome shotgun (WGS) entry which is preliminary data.</text>
</comment>
<evidence type="ECO:0008006" key="3">
    <source>
        <dbReference type="Google" id="ProtNLM"/>
    </source>
</evidence>
<accession>U2HWG9</accession>
<dbReference type="Proteomes" id="UP000016584">
    <property type="component" value="Unassembled WGS sequence"/>
</dbReference>
<evidence type="ECO:0000313" key="1">
    <source>
        <dbReference type="EMBL" id="ERJ59882.1"/>
    </source>
</evidence>
<dbReference type="STRING" id="1346330.M472_14010"/>
<dbReference type="PROSITE" id="PS51257">
    <property type="entry name" value="PROKAR_LIPOPROTEIN"/>
    <property type="match status" value="1"/>
</dbReference>
<evidence type="ECO:0000313" key="2">
    <source>
        <dbReference type="Proteomes" id="UP000016584"/>
    </source>
</evidence>
<dbReference type="InterPro" id="IPR025396">
    <property type="entry name" value="DUF4302"/>
</dbReference>
<dbReference type="OrthoDB" id="1150854at2"/>
<reference evidence="1 2" key="1">
    <citation type="journal article" date="2013" name="Genome Announc.">
        <title>The Draft Genome Sequence of Sphingomonas paucimobilis Strain HER1398 (Proteobacteria), Host to the Giant PAU Phage, Indicates That It Is a Member of the Genus Sphingobacterium (Bacteroidetes).</title>
        <authorList>
            <person name="White R.A.III."/>
            <person name="Suttle C.A."/>
        </authorList>
    </citation>
    <scope>NUCLEOTIDE SEQUENCE [LARGE SCALE GENOMIC DNA]</scope>
    <source>
        <strain evidence="1 2">HER1398</strain>
    </source>
</reference>
<dbReference type="AlphaFoldDB" id="U2HWG9"/>
<keyword evidence="2" id="KW-1185">Reference proteome</keyword>